<reference evidence="5 6" key="1">
    <citation type="submission" date="2018-11" db="EMBL/GenBank/DDBJ databases">
        <title>Sequencing the genomes of 1000 actinobacteria strains.</title>
        <authorList>
            <person name="Klenk H.-P."/>
        </authorList>
    </citation>
    <scope>NUCLEOTIDE SEQUENCE [LARGE SCALE GENOMIC DNA]</scope>
    <source>
        <strain evidence="5 6">DSM 14418</strain>
    </source>
</reference>
<evidence type="ECO:0000256" key="2">
    <source>
        <dbReference type="ARBA" id="ARBA00024179"/>
    </source>
</evidence>
<dbReference type="InterPro" id="IPR023214">
    <property type="entry name" value="HAD_sf"/>
</dbReference>
<dbReference type="SUPFAM" id="SSF56784">
    <property type="entry name" value="HAD-like"/>
    <property type="match status" value="1"/>
</dbReference>
<accession>A0A3N4Z3R7</accession>
<dbReference type="GO" id="GO:0005992">
    <property type="term" value="P:trehalose biosynthetic process"/>
    <property type="evidence" value="ECO:0007669"/>
    <property type="project" value="UniProtKB-UniPathway"/>
</dbReference>
<evidence type="ECO:0000313" key="5">
    <source>
        <dbReference type="EMBL" id="RPF26484.1"/>
    </source>
</evidence>
<dbReference type="Proteomes" id="UP000280726">
    <property type="component" value="Unassembled WGS sequence"/>
</dbReference>
<sequence>MTTEPAPTPDRPDRDVPHGERAPDDAGVPGPGVDAPLFTAHLEEGLDAALRDLAGAGRLLVALDFDGVLAPIVVDPTASRILPVSARALADLAVLDGVDVVLVSGRNAADLATLADVPDGTRVIGSHGAELGRVTLTPDGQRGVDAEALSLSEDQAALRAELLRETEELAAAVEGAWVQAKPAAVVLHTRPAAPEDGAELTRRVLAGPAAHDGVHVVVGKEVVEMAVLAVTKGDAVTTLRSDVGADAVLYAGDDTTDEDAFAVLTGDDVGIKVGDGETLAGWRVADPEEFSAVLVRLAELRQETSVTRS</sequence>
<feature type="compositionally biased region" description="Basic and acidic residues" evidence="4">
    <location>
        <begin position="10"/>
        <end position="24"/>
    </location>
</feature>
<comment type="pathway">
    <text evidence="3">Glycan biosynthesis; trehalose biosynthesis.</text>
</comment>
<dbReference type="EC" id="3.1.3.12" evidence="3"/>
<proteinExistence type="inferred from homology"/>
<dbReference type="RefSeq" id="WP_246005976.1">
    <property type="nucleotide sequence ID" value="NZ_RKRA01000001.1"/>
</dbReference>
<comment type="function">
    <text evidence="2 3">Removes the phosphate from trehalose 6-phosphate to produce free trehalose.</text>
</comment>
<keyword evidence="3" id="KW-0460">Magnesium</keyword>
<keyword evidence="3" id="KW-0479">Metal-binding</keyword>
<dbReference type="Gene3D" id="3.30.70.1020">
    <property type="entry name" value="Trehalose-6-phosphate phosphatase related protein, domain 2"/>
    <property type="match status" value="1"/>
</dbReference>
<evidence type="ECO:0000256" key="1">
    <source>
        <dbReference type="ARBA" id="ARBA00022801"/>
    </source>
</evidence>
<comment type="similarity">
    <text evidence="3">Belongs to the trehalose phosphatase family.</text>
</comment>
<evidence type="ECO:0000313" key="6">
    <source>
        <dbReference type="Proteomes" id="UP000280726"/>
    </source>
</evidence>
<dbReference type="InterPro" id="IPR003337">
    <property type="entry name" value="Trehalose_PPase"/>
</dbReference>
<keyword evidence="1 3" id="KW-0378">Hydrolase</keyword>
<dbReference type="Pfam" id="PF02358">
    <property type="entry name" value="Trehalose_PPase"/>
    <property type="match status" value="1"/>
</dbReference>
<evidence type="ECO:0000256" key="3">
    <source>
        <dbReference type="RuleBase" id="RU361117"/>
    </source>
</evidence>
<comment type="cofactor">
    <cofactor evidence="3">
        <name>Mg(2+)</name>
        <dbReference type="ChEBI" id="CHEBI:18420"/>
    </cofactor>
</comment>
<dbReference type="Gene3D" id="3.40.50.1000">
    <property type="entry name" value="HAD superfamily/HAD-like"/>
    <property type="match status" value="1"/>
</dbReference>
<feature type="region of interest" description="Disordered" evidence="4">
    <location>
        <begin position="1"/>
        <end position="34"/>
    </location>
</feature>
<comment type="catalytic activity">
    <reaction evidence="3">
        <text>alpha,alpha-trehalose 6-phosphate + H2O = alpha,alpha-trehalose + phosphate</text>
        <dbReference type="Rhea" id="RHEA:23420"/>
        <dbReference type="ChEBI" id="CHEBI:15377"/>
        <dbReference type="ChEBI" id="CHEBI:16551"/>
        <dbReference type="ChEBI" id="CHEBI:43474"/>
        <dbReference type="ChEBI" id="CHEBI:58429"/>
        <dbReference type="EC" id="3.1.3.12"/>
    </reaction>
</comment>
<evidence type="ECO:0000256" key="4">
    <source>
        <dbReference type="SAM" id="MobiDB-lite"/>
    </source>
</evidence>
<dbReference type="InterPro" id="IPR044651">
    <property type="entry name" value="OTSB-like"/>
</dbReference>
<name>A0A3N4Z3R7_9MICO</name>
<dbReference type="GO" id="GO:0004805">
    <property type="term" value="F:trehalose-phosphatase activity"/>
    <property type="evidence" value="ECO:0007669"/>
    <property type="project" value="UniProtKB-EC"/>
</dbReference>
<dbReference type="PANTHER" id="PTHR43768:SF3">
    <property type="entry name" value="TREHALOSE 6-PHOSPHATE PHOSPHATASE"/>
    <property type="match status" value="1"/>
</dbReference>
<dbReference type="EMBL" id="RKRA01000001">
    <property type="protein sequence ID" value="RPF26484.1"/>
    <property type="molecule type" value="Genomic_DNA"/>
</dbReference>
<dbReference type="InterPro" id="IPR036412">
    <property type="entry name" value="HAD-like_sf"/>
</dbReference>
<dbReference type="GO" id="GO:0046872">
    <property type="term" value="F:metal ion binding"/>
    <property type="evidence" value="ECO:0007669"/>
    <property type="project" value="UniProtKB-KW"/>
</dbReference>
<gene>
    <name evidence="5" type="ORF">EDD32_0926</name>
</gene>
<organism evidence="5 6">
    <name type="scientific">Georgenia muralis</name>
    <dbReference type="NCBI Taxonomy" id="154117"/>
    <lineage>
        <taxon>Bacteria</taxon>
        <taxon>Bacillati</taxon>
        <taxon>Actinomycetota</taxon>
        <taxon>Actinomycetes</taxon>
        <taxon>Micrococcales</taxon>
        <taxon>Bogoriellaceae</taxon>
        <taxon>Georgenia</taxon>
    </lineage>
</organism>
<dbReference type="PANTHER" id="PTHR43768">
    <property type="entry name" value="TREHALOSE 6-PHOSPHATE PHOSPHATASE"/>
    <property type="match status" value="1"/>
</dbReference>
<comment type="caution">
    <text evidence="5">The sequence shown here is derived from an EMBL/GenBank/DDBJ whole genome shotgun (WGS) entry which is preliminary data.</text>
</comment>
<keyword evidence="6" id="KW-1185">Reference proteome</keyword>
<dbReference type="UniPathway" id="UPA00299"/>
<protein>
    <recommendedName>
        <fullName evidence="3">Trehalose 6-phosphate phosphatase</fullName>
        <ecNumber evidence="3">3.1.3.12</ecNumber>
    </recommendedName>
</protein>
<dbReference type="NCBIfam" id="TIGR00685">
    <property type="entry name" value="T6PP"/>
    <property type="match status" value="1"/>
</dbReference>
<dbReference type="AlphaFoldDB" id="A0A3N4Z3R7"/>